<evidence type="ECO:0000256" key="1">
    <source>
        <dbReference type="SAM" id="MobiDB-lite"/>
    </source>
</evidence>
<dbReference type="eggNOG" id="COG1652">
    <property type="taxonomic scope" value="Bacteria"/>
</dbReference>
<feature type="domain" description="LysM" evidence="2">
    <location>
        <begin position="378"/>
        <end position="427"/>
    </location>
</feature>
<proteinExistence type="predicted"/>
<dbReference type="HOGENOM" id="CLU_025322_1_1_5"/>
<gene>
    <name evidence="3" type="ORF">R2601_08561</name>
</gene>
<sequence length="429" mass="42980">MTKALGWGILGAVALAALLYLAGLIGPDTGPLSLVSPVETASVEGDTGSDAAVATNSATPEAPQAMPAPDAADAGSEAPDAVAADSPAEAPAEPAPPRFDLVRADPGGQTLVAGSAAPGAEVSVLLDGEAQPVASADSSGRFALFLDLPPSADPRVLRLSMKLGEQEIASTEEVILAPPAPSDAPEPPPAGSTAEISAVAEAAVGPSARGAEGADAPGVEAVANDEALEMASGETAGGAVTPPAPADASAAAPAILLSTEAGVEVLQAPDPLPEGQVAIDAITYDETGGVTLSGRGSADATLRIYLDNRSVATGAVPETGRWRIDLPGVEGGTYTLRVDQLAESGDVSARAESPFLREEPAKLAAAADEVEAGEAALTAVTVQPGNTLWALARDRYGEGLAYVKVFEANREQIRNPDLIYPGQIFELPD</sequence>
<dbReference type="RefSeq" id="WP_007792231.1">
    <property type="nucleotide sequence ID" value="NZ_DS022276.1"/>
</dbReference>
<dbReference type="EMBL" id="AATQ01000071">
    <property type="protein sequence ID" value="EAU43676.1"/>
    <property type="molecule type" value="Genomic_DNA"/>
</dbReference>
<feature type="compositionally biased region" description="Low complexity" evidence="1">
    <location>
        <begin position="60"/>
        <end position="92"/>
    </location>
</feature>
<dbReference type="PROSITE" id="PS51782">
    <property type="entry name" value="LYSM"/>
    <property type="match status" value="1"/>
</dbReference>
<dbReference type="InterPro" id="IPR036779">
    <property type="entry name" value="LysM_dom_sf"/>
</dbReference>
<dbReference type="STRING" id="314265.R2601_08561"/>
<evidence type="ECO:0000259" key="2">
    <source>
        <dbReference type="PROSITE" id="PS51782"/>
    </source>
</evidence>
<protein>
    <submittedName>
        <fullName evidence="3">LysM domain protein</fullName>
    </submittedName>
</protein>
<dbReference type="CDD" id="cd00118">
    <property type="entry name" value="LysM"/>
    <property type="match status" value="1"/>
</dbReference>
<dbReference type="Gene3D" id="3.10.350.10">
    <property type="entry name" value="LysM domain"/>
    <property type="match status" value="1"/>
</dbReference>
<evidence type="ECO:0000313" key="3">
    <source>
        <dbReference type="EMBL" id="EAU43676.1"/>
    </source>
</evidence>
<name>Q0FHL6_SALBH</name>
<dbReference type="InterPro" id="IPR052196">
    <property type="entry name" value="Bact_Kbp"/>
</dbReference>
<dbReference type="InterPro" id="IPR018392">
    <property type="entry name" value="LysM"/>
</dbReference>
<organism evidence="3 4">
    <name type="scientific">Salipiger bermudensis (strain DSM 26914 / JCM 13377 / KCTC 12554 / HTCC2601)</name>
    <name type="common">Pelagibaca bermudensis</name>
    <dbReference type="NCBI Taxonomy" id="314265"/>
    <lineage>
        <taxon>Bacteria</taxon>
        <taxon>Pseudomonadati</taxon>
        <taxon>Pseudomonadota</taxon>
        <taxon>Alphaproteobacteria</taxon>
        <taxon>Rhodobacterales</taxon>
        <taxon>Roseobacteraceae</taxon>
        <taxon>Salipiger</taxon>
    </lineage>
</organism>
<dbReference type="PANTHER" id="PTHR34700:SF4">
    <property type="entry name" value="PHAGE-LIKE ELEMENT PBSX PROTEIN XKDP"/>
    <property type="match status" value="1"/>
</dbReference>
<dbReference type="Proteomes" id="UP000006230">
    <property type="component" value="Unassembled WGS sequence"/>
</dbReference>
<dbReference type="Pfam" id="PF01476">
    <property type="entry name" value="LysM"/>
    <property type="match status" value="1"/>
</dbReference>
<keyword evidence="4" id="KW-1185">Reference proteome</keyword>
<dbReference type="Gene3D" id="2.60.40.10">
    <property type="entry name" value="Immunoglobulins"/>
    <property type="match status" value="1"/>
</dbReference>
<dbReference type="OrthoDB" id="370541at2"/>
<evidence type="ECO:0000313" key="4">
    <source>
        <dbReference type="Proteomes" id="UP000006230"/>
    </source>
</evidence>
<dbReference type="InterPro" id="IPR013783">
    <property type="entry name" value="Ig-like_fold"/>
</dbReference>
<accession>Q0FHL6</accession>
<reference evidence="3 4" key="1">
    <citation type="journal article" date="2010" name="J. Bacteriol.">
        <title>Genome sequences of Pelagibaca bermudensis HTCC2601T and Maritimibacter alkaliphilus HTCC2654T, the type strains of two marine Roseobacter genera.</title>
        <authorList>
            <person name="Thrash J.C."/>
            <person name="Cho J.C."/>
            <person name="Ferriera S."/>
            <person name="Johnson J."/>
            <person name="Vergin K.L."/>
            <person name="Giovannoni S.J."/>
        </authorList>
    </citation>
    <scope>NUCLEOTIDE SEQUENCE [LARGE SCALE GENOMIC DNA]</scope>
    <source>
        <strain evidence="4">DSM 26914 / JCM 13377 / KCTC 12554 / HTCC2601</strain>
    </source>
</reference>
<dbReference type="PANTHER" id="PTHR34700">
    <property type="entry name" value="POTASSIUM BINDING PROTEIN KBP"/>
    <property type="match status" value="1"/>
</dbReference>
<comment type="caution">
    <text evidence="3">The sequence shown here is derived from an EMBL/GenBank/DDBJ whole genome shotgun (WGS) entry which is preliminary data.</text>
</comment>
<dbReference type="AlphaFoldDB" id="Q0FHL6"/>
<feature type="region of interest" description="Disordered" evidence="1">
    <location>
        <begin position="42"/>
        <end position="106"/>
    </location>
</feature>